<feature type="transmembrane region" description="Helical" evidence="6">
    <location>
        <begin position="327"/>
        <end position="344"/>
    </location>
</feature>
<dbReference type="EMBL" id="CP111015">
    <property type="protein sequence ID" value="WAR03849.1"/>
    <property type="molecule type" value="Genomic_DNA"/>
</dbReference>
<keyword evidence="5 6" id="KW-0472">Membrane</keyword>
<feature type="region of interest" description="Disordered" evidence="7">
    <location>
        <begin position="207"/>
        <end position="232"/>
    </location>
</feature>
<evidence type="ECO:0000256" key="2">
    <source>
        <dbReference type="ARBA" id="ARBA00007467"/>
    </source>
</evidence>
<feature type="transmembrane region" description="Helical" evidence="6">
    <location>
        <begin position="178"/>
        <end position="197"/>
    </location>
</feature>
<dbReference type="InterPro" id="IPR036259">
    <property type="entry name" value="MFS_trans_sf"/>
</dbReference>
<dbReference type="PANTHER" id="PTHR10981">
    <property type="entry name" value="BATTENIN"/>
    <property type="match status" value="1"/>
</dbReference>
<sequence>MSIRLKHVVCHVSTDLALTGRPDYRETKECYPTVPSCSTRMIGLFLLGTINNLPYVIVTSAASTIADSFGKKNLIGLVFGANVALSAVVKAINGAFLLNVSYGIRYAVNACLMLIASAAFGENVALGYLRFFPSKMVNAWSSGTGMAGVLGSFIYITFGCVVGAGGDNLGKLRHLTQYAFLLTSPAVVVYLFSYFLLIRRPVERHEREPDHIQQDSEREPFLGGEGQEGPPRIEDVSSSLAQLLDAKPPPETSLQRIWRCFKLVSWVSINLCAVYLFEYVAQGCAAKVRPKKEYNIGCPELYAGLSLCYQAGVFVSRSSVQMFQIRRVHILSILQFLNMLLWLIDVHYKFLPVAILPALMVYVGLLGGASYVNIFYLLLHDKAYPDTDRELCINIAALFITLECCQLFASVPKCDAVTTAAI</sequence>
<evidence type="ECO:0000313" key="8">
    <source>
        <dbReference type="EMBL" id="WAR03849.1"/>
    </source>
</evidence>
<evidence type="ECO:0000256" key="7">
    <source>
        <dbReference type="SAM" id="MobiDB-lite"/>
    </source>
</evidence>
<evidence type="ECO:0000256" key="6">
    <source>
        <dbReference type="RuleBase" id="RU361113"/>
    </source>
</evidence>
<dbReference type="PANTHER" id="PTHR10981:SF7">
    <property type="entry name" value="BATTENIN"/>
    <property type="match status" value="1"/>
</dbReference>
<protein>
    <recommendedName>
        <fullName evidence="6">Battenin</fullName>
    </recommendedName>
</protein>
<organism evidence="8 9">
    <name type="scientific">Mya arenaria</name>
    <name type="common">Soft-shell clam</name>
    <dbReference type="NCBI Taxonomy" id="6604"/>
    <lineage>
        <taxon>Eukaryota</taxon>
        <taxon>Metazoa</taxon>
        <taxon>Spiralia</taxon>
        <taxon>Lophotrochozoa</taxon>
        <taxon>Mollusca</taxon>
        <taxon>Bivalvia</taxon>
        <taxon>Autobranchia</taxon>
        <taxon>Heteroconchia</taxon>
        <taxon>Euheterodonta</taxon>
        <taxon>Imparidentia</taxon>
        <taxon>Neoheterodontei</taxon>
        <taxon>Myida</taxon>
        <taxon>Myoidea</taxon>
        <taxon>Myidae</taxon>
        <taxon>Mya</taxon>
    </lineage>
</organism>
<dbReference type="Proteomes" id="UP001164746">
    <property type="component" value="Chromosome 4"/>
</dbReference>
<name>A0ABY7E3Q4_MYAAR</name>
<keyword evidence="9" id="KW-1185">Reference proteome</keyword>
<evidence type="ECO:0000256" key="4">
    <source>
        <dbReference type="ARBA" id="ARBA00022989"/>
    </source>
</evidence>
<evidence type="ECO:0000313" key="9">
    <source>
        <dbReference type="Proteomes" id="UP001164746"/>
    </source>
</evidence>
<gene>
    <name evidence="8" type="ORF">MAR_010407</name>
</gene>
<dbReference type="SUPFAM" id="SSF103473">
    <property type="entry name" value="MFS general substrate transporter"/>
    <property type="match status" value="1"/>
</dbReference>
<feature type="transmembrane region" description="Helical" evidence="6">
    <location>
        <begin position="350"/>
        <end position="379"/>
    </location>
</feature>
<dbReference type="InterPro" id="IPR003492">
    <property type="entry name" value="Battenin_disease_Cln3"/>
</dbReference>
<comment type="subcellular location">
    <subcellularLocation>
        <location evidence="1">Endomembrane system</location>
        <topology evidence="1">Multi-pass membrane protein</topology>
    </subcellularLocation>
    <subcellularLocation>
        <location evidence="6">Lysosome membrane</location>
        <topology evidence="6">Multi-pass membrane protein</topology>
    </subcellularLocation>
</comment>
<evidence type="ECO:0000256" key="1">
    <source>
        <dbReference type="ARBA" id="ARBA00004127"/>
    </source>
</evidence>
<feature type="transmembrane region" description="Helical" evidence="6">
    <location>
        <begin position="391"/>
        <end position="409"/>
    </location>
</feature>
<feature type="transmembrane region" description="Helical" evidence="6">
    <location>
        <begin position="41"/>
        <end position="62"/>
    </location>
</feature>
<accession>A0ABY7E3Q4</accession>
<proteinExistence type="inferred from homology"/>
<comment type="similarity">
    <text evidence="2 6">Belongs to the battenin family.</text>
</comment>
<evidence type="ECO:0000256" key="3">
    <source>
        <dbReference type="ARBA" id="ARBA00022692"/>
    </source>
</evidence>
<feature type="transmembrane region" description="Helical" evidence="6">
    <location>
        <begin position="147"/>
        <end position="166"/>
    </location>
</feature>
<keyword evidence="3 6" id="KW-0812">Transmembrane</keyword>
<keyword evidence="4 6" id="KW-1133">Transmembrane helix</keyword>
<keyword evidence="6" id="KW-0458">Lysosome</keyword>
<dbReference type="Pfam" id="PF02487">
    <property type="entry name" value="CLN3"/>
    <property type="match status" value="1"/>
</dbReference>
<feature type="transmembrane region" description="Helical" evidence="6">
    <location>
        <begin position="74"/>
        <end position="98"/>
    </location>
</feature>
<dbReference type="PRINTS" id="PR01315">
    <property type="entry name" value="BATTENIN"/>
</dbReference>
<feature type="compositionally biased region" description="Basic and acidic residues" evidence="7">
    <location>
        <begin position="207"/>
        <end position="220"/>
    </location>
</feature>
<reference evidence="8" key="1">
    <citation type="submission" date="2022-11" db="EMBL/GenBank/DDBJ databases">
        <title>Centuries of genome instability and evolution in soft-shell clam transmissible cancer (bioRxiv).</title>
        <authorList>
            <person name="Hart S.F.M."/>
            <person name="Yonemitsu M.A."/>
            <person name="Giersch R.M."/>
            <person name="Beal B.F."/>
            <person name="Arriagada G."/>
            <person name="Davis B.W."/>
            <person name="Ostrander E.A."/>
            <person name="Goff S.P."/>
            <person name="Metzger M.J."/>
        </authorList>
    </citation>
    <scope>NUCLEOTIDE SEQUENCE</scope>
    <source>
        <strain evidence="8">MELC-2E11</strain>
        <tissue evidence="8">Siphon/mantle</tissue>
    </source>
</reference>
<evidence type="ECO:0000256" key="5">
    <source>
        <dbReference type="ARBA" id="ARBA00023136"/>
    </source>
</evidence>